<protein>
    <recommendedName>
        <fullName evidence="3">Cytochrome c</fullName>
    </recommendedName>
</protein>
<dbReference type="PANTHER" id="PTHR11961">
    <property type="entry name" value="CYTOCHROME C"/>
    <property type="match status" value="1"/>
</dbReference>
<evidence type="ECO:0000256" key="3">
    <source>
        <dbReference type="ARBA" id="ARBA00013530"/>
    </source>
</evidence>
<keyword evidence="4" id="KW-0813">Transport</keyword>
<dbReference type="Pfam" id="PF00034">
    <property type="entry name" value="Cytochrom_C"/>
    <property type="match status" value="1"/>
</dbReference>
<gene>
    <name evidence="13" type="ORF">KCV03_g5210</name>
</gene>
<evidence type="ECO:0000256" key="2">
    <source>
        <dbReference type="ARBA" id="ARBA00006488"/>
    </source>
</evidence>
<dbReference type="GO" id="GO:0005758">
    <property type="term" value="C:mitochondrial intermembrane space"/>
    <property type="evidence" value="ECO:0007669"/>
    <property type="project" value="UniProtKB-SubCell"/>
</dbReference>
<dbReference type="Proteomes" id="UP000767238">
    <property type="component" value="Unassembled WGS sequence"/>
</dbReference>
<accession>A0A9P8K7U3</accession>
<name>A0A9P8K7U3_AURME</name>
<evidence type="ECO:0000256" key="4">
    <source>
        <dbReference type="ARBA" id="ARBA00022448"/>
    </source>
</evidence>
<feature type="domain" description="Cytochrome c" evidence="12">
    <location>
        <begin position="9"/>
        <end position="110"/>
    </location>
</feature>
<organism evidence="13 14">
    <name type="scientific">Aureobasidium melanogenum</name>
    <name type="common">Aureobasidium pullulans var. melanogenum</name>
    <dbReference type="NCBI Taxonomy" id="46634"/>
    <lineage>
        <taxon>Eukaryota</taxon>
        <taxon>Fungi</taxon>
        <taxon>Dikarya</taxon>
        <taxon>Ascomycota</taxon>
        <taxon>Pezizomycotina</taxon>
        <taxon>Dothideomycetes</taxon>
        <taxon>Dothideomycetidae</taxon>
        <taxon>Dothideales</taxon>
        <taxon>Saccotheciaceae</taxon>
        <taxon>Aureobasidium</taxon>
    </lineage>
</organism>
<comment type="similarity">
    <text evidence="2">Belongs to the cytochrome c family.</text>
</comment>
<dbReference type="GO" id="GO:0020037">
    <property type="term" value="F:heme binding"/>
    <property type="evidence" value="ECO:0007669"/>
    <property type="project" value="InterPro"/>
</dbReference>
<dbReference type="EMBL" id="JAHFYH010000034">
    <property type="protein sequence ID" value="KAH0221112.1"/>
    <property type="molecule type" value="Genomic_DNA"/>
</dbReference>
<proteinExistence type="inferred from homology"/>
<dbReference type="InterPro" id="IPR024630">
    <property type="entry name" value="Stc1"/>
</dbReference>
<evidence type="ECO:0000313" key="13">
    <source>
        <dbReference type="EMBL" id="KAH0221112.1"/>
    </source>
</evidence>
<evidence type="ECO:0000256" key="7">
    <source>
        <dbReference type="ARBA" id="ARBA00022723"/>
    </source>
</evidence>
<dbReference type="PROSITE" id="PS51007">
    <property type="entry name" value="CYTC"/>
    <property type="match status" value="1"/>
</dbReference>
<dbReference type="InterPro" id="IPR036909">
    <property type="entry name" value="Cyt_c-like_dom_sf"/>
</dbReference>
<keyword evidence="5 10" id="KW-0349">Heme</keyword>
<dbReference type="AlphaFoldDB" id="A0A9P8K7U3"/>
<keyword evidence="9 10" id="KW-0408">Iron</keyword>
<evidence type="ECO:0000256" key="8">
    <source>
        <dbReference type="ARBA" id="ARBA00022982"/>
    </source>
</evidence>
<dbReference type="GO" id="GO:0009055">
    <property type="term" value="F:electron transfer activity"/>
    <property type="evidence" value="ECO:0007669"/>
    <property type="project" value="InterPro"/>
</dbReference>
<evidence type="ECO:0000256" key="5">
    <source>
        <dbReference type="ARBA" id="ARBA00022617"/>
    </source>
</evidence>
<evidence type="ECO:0000256" key="1">
    <source>
        <dbReference type="ARBA" id="ARBA00004569"/>
    </source>
</evidence>
<evidence type="ECO:0000256" key="11">
    <source>
        <dbReference type="SAM" id="MobiDB-lite"/>
    </source>
</evidence>
<dbReference type="GO" id="GO:0046872">
    <property type="term" value="F:metal ion binding"/>
    <property type="evidence" value="ECO:0007669"/>
    <property type="project" value="UniProtKB-KW"/>
</dbReference>
<feature type="region of interest" description="Disordered" evidence="11">
    <location>
        <begin position="101"/>
        <end position="124"/>
    </location>
</feature>
<dbReference type="Gene3D" id="1.10.760.10">
    <property type="entry name" value="Cytochrome c-like domain"/>
    <property type="match status" value="1"/>
</dbReference>
<keyword evidence="8" id="KW-0249">Electron transport</keyword>
<evidence type="ECO:0000256" key="6">
    <source>
        <dbReference type="ARBA" id="ARBA00022660"/>
    </source>
</evidence>
<reference evidence="13" key="2">
    <citation type="submission" date="2021-08" db="EMBL/GenBank/DDBJ databases">
        <authorList>
            <person name="Gostincar C."/>
            <person name="Sun X."/>
            <person name="Song Z."/>
            <person name="Gunde-Cimerman N."/>
        </authorList>
    </citation>
    <scope>NUCLEOTIDE SEQUENCE</scope>
    <source>
        <strain evidence="13">EXF-8016</strain>
    </source>
</reference>
<evidence type="ECO:0000256" key="10">
    <source>
        <dbReference type="PROSITE-ProRule" id="PRU00433"/>
    </source>
</evidence>
<feature type="non-terminal residue" evidence="13">
    <location>
        <position position="349"/>
    </location>
</feature>
<keyword evidence="6" id="KW-0679">Respiratory chain</keyword>
<feature type="compositionally biased region" description="Basic and acidic residues" evidence="11">
    <location>
        <begin position="206"/>
        <end position="235"/>
    </location>
</feature>
<feature type="compositionally biased region" description="Polar residues" evidence="11">
    <location>
        <begin position="106"/>
        <end position="117"/>
    </location>
</feature>
<dbReference type="InterPro" id="IPR009056">
    <property type="entry name" value="Cyt_c-like_dom"/>
</dbReference>
<evidence type="ECO:0000313" key="14">
    <source>
        <dbReference type="Proteomes" id="UP000767238"/>
    </source>
</evidence>
<dbReference type="OrthoDB" id="449280at2759"/>
<keyword evidence="7 10" id="KW-0479">Metal-binding</keyword>
<dbReference type="InterPro" id="IPR002327">
    <property type="entry name" value="Cyt_c_1A/1B"/>
</dbReference>
<evidence type="ECO:0000256" key="9">
    <source>
        <dbReference type="ARBA" id="ARBA00023004"/>
    </source>
</evidence>
<reference evidence="13" key="1">
    <citation type="journal article" date="2021" name="J Fungi (Basel)">
        <title>Virulence traits and population genomics of the black yeast Aureobasidium melanogenum.</title>
        <authorList>
            <person name="Cernosa A."/>
            <person name="Sun X."/>
            <person name="Gostincar C."/>
            <person name="Fang C."/>
            <person name="Gunde-Cimerman N."/>
            <person name="Song Z."/>
        </authorList>
    </citation>
    <scope>NUCLEOTIDE SEQUENCE</scope>
    <source>
        <strain evidence="13">EXF-8016</strain>
    </source>
</reference>
<dbReference type="SUPFAM" id="SSF46626">
    <property type="entry name" value="Cytochrome c"/>
    <property type="match status" value="1"/>
</dbReference>
<feature type="region of interest" description="Disordered" evidence="11">
    <location>
        <begin position="201"/>
        <end position="337"/>
    </location>
</feature>
<comment type="caution">
    <text evidence="13">The sequence shown here is derived from an EMBL/GenBank/DDBJ whole genome shotgun (WGS) entry which is preliminary data.</text>
</comment>
<feature type="compositionally biased region" description="Low complexity" evidence="11">
    <location>
        <begin position="275"/>
        <end position="303"/>
    </location>
</feature>
<sequence length="349" mass="38111">MGKDSFAPGDSKKGANLFKTRCAQCHNLKEGEGNKIGPNLHGLFGRKTGEVEGFAYSDANKQKGITWQEDTLFEYLENPKKYIPGTKMAFGGLKKGKDRNDLSLPLSDNMSSASKNVRSPPPGYKHARSLPNEVWCKRCSQLRPLASFANNRQNDARFSLSRGAKLGDRKILDKMICSNCTAAPPTELKCNGCNKTRSLERFSSTQRRDPDSARCRKCTSEIENVKPRQQDPHEAEDSDEEYMTSITGDLTSRSSASGGVPLASSSNDFVPIPFTTTNSRVPTNTTTSASSSSGFSNSTYASTVKAPPVKTGSGGFAVVKSGPREVPVPDYDDDDDDVIVYSDDEDWQM</sequence>
<evidence type="ECO:0000259" key="12">
    <source>
        <dbReference type="PROSITE" id="PS51007"/>
    </source>
</evidence>
<comment type="subcellular location">
    <subcellularLocation>
        <location evidence="1">Mitochondrion intermembrane space</location>
    </subcellularLocation>
</comment>
<dbReference type="Pfam" id="PF12898">
    <property type="entry name" value="Stc1"/>
    <property type="match status" value="1"/>
</dbReference>
<dbReference type="PRINTS" id="PR00604">
    <property type="entry name" value="CYTCHRMECIAB"/>
</dbReference>
<dbReference type="FunFam" id="1.10.760.10:FF:000001">
    <property type="entry name" value="Cytochrome c iso-1"/>
    <property type="match status" value="1"/>
</dbReference>
<feature type="compositionally biased region" description="Polar residues" evidence="11">
    <location>
        <begin position="244"/>
        <end position="268"/>
    </location>
</feature>